<dbReference type="EMBL" id="SRYB01000021">
    <property type="protein sequence ID" value="TGY77688.1"/>
    <property type="molecule type" value="Genomic_DNA"/>
</dbReference>
<accession>A0AC61RDC6</accession>
<proteinExistence type="predicted"/>
<organism evidence="1 2">
    <name type="scientific">Lepagella muris</name>
    <dbReference type="NCBI Taxonomy" id="3032870"/>
    <lineage>
        <taxon>Bacteria</taxon>
        <taxon>Pseudomonadati</taxon>
        <taxon>Bacteroidota</taxon>
        <taxon>Bacteroidia</taxon>
        <taxon>Bacteroidales</taxon>
        <taxon>Muribaculaceae</taxon>
        <taxon>Lepagella</taxon>
    </lineage>
</organism>
<gene>
    <name evidence="1" type="ORF">E5331_13350</name>
</gene>
<comment type="caution">
    <text evidence="1">The sequence shown here is derived from an EMBL/GenBank/DDBJ whole genome shotgun (WGS) entry which is preliminary data.</text>
</comment>
<keyword evidence="2" id="KW-1185">Reference proteome</keyword>
<protein>
    <submittedName>
        <fullName evidence="1">AAA family ATPase</fullName>
    </submittedName>
</protein>
<name>A0AC61RDC6_9BACT</name>
<dbReference type="Proteomes" id="UP000306319">
    <property type="component" value="Unassembled WGS sequence"/>
</dbReference>
<reference evidence="1" key="1">
    <citation type="submission" date="2019-04" db="EMBL/GenBank/DDBJ databases">
        <title>Microbes associate with the intestines of laboratory mice.</title>
        <authorList>
            <person name="Navarre W."/>
            <person name="Wong E."/>
            <person name="Huang K."/>
            <person name="Tropini C."/>
            <person name="Ng K."/>
            <person name="Yu B."/>
        </authorList>
    </citation>
    <scope>NUCLEOTIDE SEQUENCE</scope>
    <source>
        <strain evidence="1">NM04_E33</strain>
    </source>
</reference>
<evidence type="ECO:0000313" key="1">
    <source>
        <dbReference type="EMBL" id="TGY77688.1"/>
    </source>
</evidence>
<evidence type="ECO:0000313" key="2">
    <source>
        <dbReference type="Proteomes" id="UP000306319"/>
    </source>
</evidence>
<sequence>MSRMLFPIGIQTFSEIRENGLVYVDKTEYIHNLVSTSKYIFLSRPRRFGKSLLLSTIKAFFEGRRELFEGLAIAEYEHDWEPHPVLHFDFSGNNYNSFKGFESQINRIFTEFENKYEITTDDADTFGVRFRRIIQTAHNKTGKRVVILIDEYDKALLETVDNEPLQEQIRNELRGIYGNLKGQDAHIRFAMLTGVTRFGYLSIFSDLNNLQDISMSEQYAGICGITTEELHKYFHERIKLFSKKEGTSVESVYKELKRNYDGYHFSPVNSPDIYNPFSLLNSLSECNFDDYWFRTGTPTSLVKMIRNGNISLQHLNNYDSGIRALSDVSFNLSNYISVLYQSGYLTIKGYDKEFRMVRLGFPNMEVERGFLNYLLCIYTDIPENETEFAIRKFVLDVRNGRTEDFMQRLQSFFSDFGYDSFDLKNLERHYQDVIYIIMKLMGFHTDIEYKTASGRIDMLIRTADYIYIFEFKIDKSAKEALEQIDSKDYMLPFKADGRKIIKIGANFSSEIRSIDSWIIES</sequence>